<proteinExistence type="predicted"/>
<dbReference type="AlphaFoldDB" id="A0AAU7ZHE5"/>
<gene>
    <name evidence="1" type="ORF">RBB75_07535</name>
</gene>
<reference evidence="1" key="1">
    <citation type="submission" date="2023-08" db="EMBL/GenBank/DDBJ databases">
        <authorList>
            <person name="Messyasz A."/>
            <person name="Mannisto M.K."/>
            <person name="Kerkhof L.J."/>
            <person name="Haggblom M."/>
        </authorList>
    </citation>
    <scope>NUCLEOTIDE SEQUENCE</scope>
    <source>
        <strain evidence="1">M8UP23</strain>
    </source>
</reference>
<reference evidence="1" key="2">
    <citation type="journal article" date="2024" name="Environ. Microbiol.">
        <title>Genome analysis and description of Tunturibacter gen. nov. expands the diversity of Terriglobia in tundra soils.</title>
        <authorList>
            <person name="Messyasz A."/>
            <person name="Mannisto M.K."/>
            <person name="Kerkhof L.J."/>
            <person name="Haggblom M.M."/>
        </authorList>
    </citation>
    <scope>NUCLEOTIDE SEQUENCE</scope>
    <source>
        <strain evidence="1">M8UP23</strain>
    </source>
</reference>
<organism evidence="1">
    <name type="scientific">Tunturiibacter empetritectus</name>
    <dbReference type="NCBI Taxonomy" id="3069691"/>
    <lineage>
        <taxon>Bacteria</taxon>
        <taxon>Pseudomonadati</taxon>
        <taxon>Acidobacteriota</taxon>
        <taxon>Terriglobia</taxon>
        <taxon>Terriglobales</taxon>
        <taxon>Acidobacteriaceae</taxon>
        <taxon>Tunturiibacter</taxon>
    </lineage>
</organism>
<dbReference type="KEGG" id="temp:RBB75_07535"/>
<protein>
    <submittedName>
        <fullName evidence="1">Uncharacterized protein</fullName>
    </submittedName>
</protein>
<dbReference type="RefSeq" id="WP_353070060.1">
    <property type="nucleotide sequence ID" value="NZ_CP132932.1"/>
</dbReference>
<dbReference type="EMBL" id="CP132932">
    <property type="protein sequence ID" value="XCB28164.1"/>
    <property type="molecule type" value="Genomic_DNA"/>
</dbReference>
<evidence type="ECO:0000313" key="1">
    <source>
        <dbReference type="EMBL" id="XCB28164.1"/>
    </source>
</evidence>
<name>A0AAU7ZHE5_9BACT</name>
<sequence>MDEDFSFLEDYRHRVVVWRGTLLFPADVAVEAVGEFKHRDIRLLGIEVFGSGEDDEYERQYEACLDFSQKKYWDYSADELCEIAVEHIQSKNEFLFEFIEP</sequence>
<accession>A0AAU7ZHE5</accession>